<dbReference type="InterPro" id="IPR029058">
    <property type="entry name" value="AB_hydrolase_fold"/>
</dbReference>
<dbReference type="InterPro" id="IPR033124">
    <property type="entry name" value="Ser_caboxypep_his_AS"/>
</dbReference>
<evidence type="ECO:0000256" key="5">
    <source>
        <dbReference type="RuleBase" id="RU361156"/>
    </source>
</evidence>
<dbReference type="SUPFAM" id="SSF53474">
    <property type="entry name" value="alpha/beta-Hydrolases"/>
    <property type="match status" value="1"/>
</dbReference>
<keyword evidence="7" id="KW-1185">Reference proteome</keyword>
<dbReference type="GO" id="GO:0004185">
    <property type="term" value="F:serine-type carboxypeptidase activity"/>
    <property type="evidence" value="ECO:0007669"/>
    <property type="project" value="UniProtKB-UniRule"/>
</dbReference>
<dbReference type="PANTHER" id="PTHR11802:SF132">
    <property type="entry name" value="SERINE CARBOXYPEPTIDASE-LIKE 36-RELATED"/>
    <property type="match status" value="1"/>
</dbReference>
<keyword evidence="4" id="KW-0325">Glycoprotein</keyword>
<evidence type="ECO:0000256" key="4">
    <source>
        <dbReference type="ARBA" id="ARBA00023180"/>
    </source>
</evidence>
<organism evidence="6 7">
    <name type="scientific">Colocasia esculenta</name>
    <name type="common">Wild taro</name>
    <name type="synonym">Arum esculentum</name>
    <dbReference type="NCBI Taxonomy" id="4460"/>
    <lineage>
        <taxon>Eukaryota</taxon>
        <taxon>Viridiplantae</taxon>
        <taxon>Streptophyta</taxon>
        <taxon>Embryophyta</taxon>
        <taxon>Tracheophyta</taxon>
        <taxon>Spermatophyta</taxon>
        <taxon>Magnoliopsida</taxon>
        <taxon>Liliopsida</taxon>
        <taxon>Araceae</taxon>
        <taxon>Aroideae</taxon>
        <taxon>Colocasieae</taxon>
        <taxon>Colocasia</taxon>
    </lineage>
</organism>
<evidence type="ECO:0000256" key="3">
    <source>
        <dbReference type="ARBA" id="ARBA00023157"/>
    </source>
</evidence>
<name>A0A843UKR3_COLES</name>
<evidence type="ECO:0000256" key="1">
    <source>
        <dbReference type="ARBA" id="ARBA00009431"/>
    </source>
</evidence>
<accession>A0A843UKR3</accession>
<keyword evidence="5" id="KW-0378">Hydrolase</keyword>
<dbReference type="PANTHER" id="PTHR11802">
    <property type="entry name" value="SERINE PROTEASE FAMILY S10 SERINE CARBOXYPEPTIDASE"/>
    <property type="match status" value="1"/>
</dbReference>
<dbReference type="InterPro" id="IPR018202">
    <property type="entry name" value="Ser_caboxypep_ser_AS"/>
</dbReference>
<dbReference type="EC" id="3.4.16.-" evidence="5"/>
<feature type="signal peptide" evidence="5">
    <location>
        <begin position="1"/>
        <end position="28"/>
    </location>
</feature>
<evidence type="ECO:0000256" key="2">
    <source>
        <dbReference type="ARBA" id="ARBA00022729"/>
    </source>
</evidence>
<dbReference type="GO" id="GO:0006508">
    <property type="term" value="P:proteolysis"/>
    <property type="evidence" value="ECO:0007669"/>
    <property type="project" value="UniProtKB-KW"/>
</dbReference>
<evidence type="ECO:0000313" key="7">
    <source>
        <dbReference type="Proteomes" id="UP000652761"/>
    </source>
</evidence>
<dbReference type="Pfam" id="PF00450">
    <property type="entry name" value="Peptidase_S10"/>
    <property type="match status" value="2"/>
</dbReference>
<gene>
    <name evidence="6" type="ORF">Taro_015394</name>
</gene>
<dbReference type="Gene3D" id="3.40.50.1820">
    <property type="entry name" value="alpha/beta hydrolase"/>
    <property type="match status" value="2"/>
</dbReference>
<dbReference type="PROSITE" id="PS00131">
    <property type="entry name" value="CARBOXYPEPT_SER_SER"/>
    <property type="match status" value="1"/>
</dbReference>
<keyword evidence="2 5" id="KW-0732">Signal</keyword>
<dbReference type="InterPro" id="IPR001563">
    <property type="entry name" value="Peptidase_S10"/>
</dbReference>
<dbReference type="EMBL" id="NMUH01000662">
    <property type="protein sequence ID" value="MQL82927.1"/>
    <property type="molecule type" value="Genomic_DNA"/>
</dbReference>
<reference evidence="6" key="1">
    <citation type="submission" date="2017-07" db="EMBL/GenBank/DDBJ databases">
        <title>Taro Niue Genome Assembly and Annotation.</title>
        <authorList>
            <person name="Atibalentja N."/>
            <person name="Keating K."/>
            <person name="Fields C.J."/>
        </authorList>
    </citation>
    <scope>NUCLEOTIDE SEQUENCE</scope>
    <source>
        <strain evidence="6">Niue_2</strain>
        <tissue evidence="6">Leaf</tissue>
    </source>
</reference>
<keyword evidence="5" id="KW-0645">Protease</keyword>
<dbReference type="Proteomes" id="UP000652761">
    <property type="component" value="Unassembled WGS sequence"/>
</dbReference>
<dbReference type="GO" id="GO:0005773">
    <property type="term" value="C:vacuole"/>
    <property type="evidence" value="ECO:0007669"/>
    <property type="project" value="TreeGrafter"/>
</dbReference>
<keyword evidence="5" id="KW-0121">Carboxypeptidase</keyword>
<dbReference type="PROSITE" id="PS00560">
    <property type="entry name" value="CARBOXYPEPT_SER_HIS"/>
    <property type="match status" value="1"/>
</dbReference>
<dbReference type="OrthoDB" id="443318at2759"/>
<protein>
    <recommendedName>
        <fullName evidence="5">Carboxypeptidase</fullName>
        <ecNumber evidence="5">3.4.16.-</ecNumber>
    </recommendedName>
</protein>
<keyword evidence="3" id="KW-1015">Disulfide bond</keyword>
<proteinExistence type="inferred from homology"/>
<dbReference type="FunFam" id="3.40.50.1820:FF:000211">
    <property type="entry name" value="Carboxypeptidase"/>
    <property type="match status" value="1"/>
</dbReference>
<evidence type="ECO:0000313" key="6">
    <source>
        <dbReference type="EMBL" id="MQL82927.1"/>
    </source>
</evidence>
<comment type="similarity">
    <text evidence="1 5">Belongs to the peptidase S10 family.</text>
</comment>
<sequence>MTAVSSTIPFPLAALLPLVLFLLVPGHGFLEYFDTLDQRIPHVRPPKSSFLDTSPWDQLEAPADHDSVGHSPWPPLPVDAGEAASMESDRIDLLPGQPGRADFDQYAGYVTVDQKAGRALFYYFAEAPSSIASSAPLVLWLNGGPGCSSFGNGAMLELGPFRVEKDGKSLKRNIYSWNSVANVLFLESPAGVGFSYSNTTTDYGLSGDRRTAEDSYTFLVNWLERFPQYKGRDFYIAGESYAGHYIPQLAYKILHNNKLIKGNQTVIKLRGIAVSRATICIQLDCWPPWSFHDPSSATINWRDAPSTVLPTIRSLMNSGLRIWFYSGDIDGRVPITATKYAIEKLKPLEEITPWYPWHSHGEVGGYAVEYKGLVLVTVRGAGHLVPSYQPTRALTMFSSFLEGKIPPSS</sequence>
<feature type="chain" id="PRO_5033095898" description="Carboxypeptidase" evidence="5">
    <location>
        <begin position="29"/>
        <end position="409"/>
    </location>
</feature>
<dbReference type="AlphaFoldDB" id="A0A843UKR3"/>
<comment type="caution">
    <text evidence="6">The sequence shown here is derived from an EMBL/GenBank/DDBJ whole genome shotgun (WGS) entry which is preliminary data.</text>
</comment>
<dbReference type="PRINTS" id="PR00724">
    <property type="entry name" value="CRBOXYPTASEC"/>
</dbReference>